<dbReference type="EMBL" id="QHLQ01000029">
    <property type="protein sequence ID" value="NIZ63159.1"/>
    <property type="molecule type" value="Genomic_DNA"/>
</dbReference>
<dbReference type="SUPFAM" id="SSF53850">
    <property type="entry name" value="Periplasmic binding protein-like II"/>
    <property type="match status" value="1"/>
</dbReference>
<dbReference type="RefSeq" id="WP_167685761.1">
    <property type="nucleotide sequence ID" value="NZ_QHLQ01000029.1"/>
</dbReference>
<dbReference type="PANTHER" id="PTHR30537:SF79">
    <property type="entry name" value="TRANSCRIPTIONAL REGULATOR-RELATED"/>
    <property type="match status" value="1"/>
</dbReference>
<protein>
    <submittedName>
        <fullName evidence="6">LysR family transcriptional regulator</fullName>
    </submittedName>
</protein>
<evidence type="ECO:0000313" key="7">
    <source>
        <dbReference type="Proteomes" id="UP001429564"/>
    </source>
</evidence>
<feature type="domain" description="HTH lysR-type" evidence="5">
    <location>
        <begin position="9"/>
        <end position="66"/>
    </location>
</feature>
<evidence type="ECO:0000259" key="5">
    <source>
        <dbReference type="PROSITE" id="PS50931"/>
    </source>
</evidence>
<dbReference type="Pfam" id="PF03466">
    <property type="entry name" value="LysR_substrate"/>
    <property type="match status" value="1"/>
</dbReference>
<reference evidence="6 7" key="1">
    <citation type="submission" date="2018-05" db="EMBL/GenBank/DDBJ databases">
        <authorList>
            <person name="Zhang Y.-J."/>
        </authorList>
    </citation>
    <scope>NUCLEOTIDE SEQUENCE [LARGE SCALE GENOMIC DNA]</scope>
    <source>
        <strain evidence="6 7">CY04</strain>
    </source>
</reference>
<evidence type="ECO:0000256" key="1">
    <source>
        <dbReference type="ARBA" id="ARBA00009437"/>
    </source>
</evidence>
<dbReference type="InterPro" id="IPR036388">
    <property type="entry name" value="WH-like_DNA-bd_sf"/>
</dbReference>
<proteinExistence type="inferred from homology"/>
<dbReference type="InterPro" id="IPR036390">
    <property type="entry name" value="WH_DNA-bd_sf"/>
</dbReference>
<sequence>MPNHQLDNLPLEWIRAFEAAGRNGSFTAAATETGLTQSAISQRISNLEHQIGTALFVRQARGVILTVDGETWLPYVSSALSSLRHSSESLFGVQRKHLTVSATASVIQLWIAGRLQHLPMQDHVQISFKSMVLESDVTQQDDVIKVRYGSGDWPQHYKIPLYKETLSPVATPALLKSAQQWQTLPRLNLSGPRPGWKDWADQTGDPVTPVPMVRFDAFSSALAAARAGIGVLLASLPLCHDDLQSGRLVRLSSETLTTRSTNWLLASKQSLSQRQWAMLSETLTRTG</sequence>
<evidence type="ECO:0000313" key="6">
    <source>
        <dbReference type="EMBL" id="NIZ63159.1"/>
    </source>
</evidence>
<dbReference type="SUPFAM" id="SSF46785">
    <property type="entry name" value="Winged helix' DNA-binding domain"/>
    <property type="match status" value="1"/>
</dbReference>
<gene>
    <name evidence="6" type="ORF">DL239_19520</name>
</gene>
<keyword evidence="4" id="KW-0804">Transcription</keyword>
<organism evidence="6 7">
    <name type="scientific">Parasedimentitalea denitrificans</name>
    <dbReference type="NCBI Taxonomy" id="2211118"/>
    <lineage>
        <taxon>Bacteria</taxon>
        <taxon>Pseudomonadati</taxon>
        <taxon>Pseudomonadota</taxon>
        <taxon>Alphaproteobacteria</taxon>
        <taxon>Rhodobacterales</taxon>
        <taxon>Paracoccaceae</taxon>
        <taxon>Parasedimentitalea</taxon>
    </lineage>
</organism>
<dbReference type="PANTHER" id="PTHR30537">
    <property type="entry name" value="HTH-TYPE TRANSCRIPTIONAL REGULATOR"/>
    <property type="match status" value="1"/>
</dbReference>
<dbReference type="Pfam" id="PF00126">
    <property type="entry name" value="HTH_1"/>
    <property type="match status" value="1"/>
</dbReference>
<accession>A0ABX0WBT8</accession>
<dbReference type="InterPro" id="IPR000847">
    <property type="entry name" value="LysR_HTH_N"/>
</dbReference>
<dbReference type="InterPro" id="IPR005119">
    <property type="entry name" value="LysR_subst-bd"/>
</dbReference>
<evidence type="ECO:0000256" key="3">
    <source>
        <dbReference type="ARBA" id="ARBA00023125"/>
    </source>
</evidence>
<comment type="similarity">
    <text evidence="1">Belongs to the LysR transcriptional regulatory family.</text>
</comment>
<dbReference type="Proteomes" id="UP001429564">
    <property type="component" value="Unassembled WGS sequence"/>
</dbReference>
<dbReference type="InterPro" id="IPR058163">
    <property type="entry name" value="LysR-type_TF_proteobact-type"/>
</dbReference>
<name>A0ABX0WBT8_9RHOB</name>
<evidence type="ECO:0000256" key="4">
    <source>
        <dbReference type="ARBA" id="ARBA00023163"/>
    </source>
</evidence>
<keyword evidence="3" id="KW-0238">DNA-binding</keyword>
<dbReference type="Gene3D" id="1.10.10.10">
    <property type="entry name" value="Winged helix-like DNA-binding domain superfamily/Winged helix DNA-binding domain"/>
    <property type="match status" value="1"/>
</dbReference>
<keyword evidence="7" id="KW-1185">Reference proteome</keyword>
<dbReference type="PRINTS" id="PR00039">
    <property type="entry name" value="HTHLYSR"/>
</dbReference>
<dbReference type="PROSITE" id="PS50931">
    <property type="entry name" value="HTH_LYSR"/>
    <property type="match status" value="1"/>
</dbReference>
<comment type="caution">
    <text evidence="6">The sequence shown here is derived from an EMBL/GenBank/DDBJ whole genome shotgun (WGS) entry which is preliminary data.</text>
</comment>
<evidence type="ECO:0000256" key="2">
    <source>
        <dbReference type="ARBA" id="ARBA00023015"/>
    </source>
</evidence>
<dbReference type="Gene3D" id="3.40.190.10">
    <property type="entry name" value="Periplasmic binding protein-like II"/>
    <property type="match status" value="2"/>
</dbReference>
<keyword evidence="2" id="KW-0805">Transcription regulation</keyword>